<proteinExistence type="predicted"/>
<gene>
    <name evidence="2" type="ORF">PPAR1163_LOCUS12951</name>
</gene>
<organism evidence="2">
    <name type="scientific">Phaeomonas parva</name>
    <dbReference type="NCBI Taxonomy" id="124430"/>
    <lineage>
        <taxon>Eukaryota</taxon>
        <taxon>Sar</taxon>
        <taxon>Stramenopiles</taxon>
        <taxon>Ochrophyta</taxon>
        <taxon>Pinguiophyceae</taxon>
        <taxon>Pinguiochrysidales</taxon>
        <taxon>Pinguiochrysidaceae</taxon>
        <taxon>Phaeomonas</taxon>
    </lineage>
</organism>
<accession>A0A7S1U2W6</accession>
<feature type="chain" id="PRO_5030951040" evidence="1">
    <location>
        <begin position="21"/>
        <end position="242"/>
    </location>
</feature>
<protein>
    <submittedName>
        <fullName evidence="2">Uncharacterized protein</fullName>
    </submittedName>
</protein>
<name>A0A7S1U2W6_9STRA</name>
<evidence type="ECO:0000313" key="2">
    <source>
        <dbReference type="EMBL" id="CAD9254584.1"/>
    </source>
</evidence>
<dbReference type="EMBL" id="HBGJ01019989">
    <property type="protein sequence ID" value="CAD9254584.1"/>
    <property type="molecule type" value="Transcribed_RNA"/>
</dbReference>
<keyword evidence="1" id="KW-0732">Signal</keyword>
<sequence length="242" mass="25656">MMRTTLVLAVAAAALVGSNAFTVAPRGARMHSRLFSTEEGVETEAPKAAPKEMSALVPLNTENVEASVGVAGALAGLVLFGNPVIALALAATGNYVTKQESEVGEAFRGVGTALINSLNFVAKMNERYDISDRAGKAAGDAFQTLKEKDTSDAKILSKVEELAAKVSTTVSDLDSEYDLKAKAQELVYSAGDLSTQVCMAERGRSILVYPCAFIAIYPNPCIAYADLGSPPIRNRPSRRPRR</sequence>
<dbReference type="AlphaFoldDB" id="A0A7S1U2W6"/>
<evidence type="ECO:0000256" key="1">
    <source>
        <dbReference type="SAM" id="SignalP"/>
    </source>
</evidence>
<reference evidence="2" key="1">
    <citation type="submission" date="2021-01" db="EMBL/GenBank/DDBJ databases">
        <authorList>
            <person name="Corre E."/>
            <person name="Pelletier E."/>
            <person name="Niang G."/>
            <person name="Scheremetjew M."/>
            <person name="Finn R."/>
            <person name="Kale V."/>
            <person name="Holt S."/>
            <person name="Cochrane G."/>
            <person name="Meng A."/>
            <person name="Brown T."/>
            <person name="Cohen L."/>
        </authorList>
    </citation>
    <scope>NUCLEOTIDE SEQUENCE</scope>
    <source>
        <strain evidence="2">CCMP2877</strain>
    </source>
</reference>
<feature type="signal peptide" evidence="1">
    <location>
        <begin position="1"/>
        <end position="20"/>
    </location>
</feature>